<dbReference type="NCBIfam" id="TIGR03654">
    <property type="entry name" value="L6_bact"/>
    <property type="match status" value="1"/>
</dbReference>
<dbReference type="GO" id="GO:0003735">
    <property type="term" value="F:structural constituent of ribosome"/>
    <property type="evidence" value="ECO:0007669"/>
    <property type="project" value="InterPro"/>
</dbReference>
<organism evidence="11 12">
    <name type="scientific">Geodia barretti</name>
    <name type="common">Barrett's horny sponge</name>
    <dbReference type="NCBI Taxonomy" id="519541"/>
    <lineage>
        <taxon>Eukaryota</taxon>
        <taxon>Metazoa</taxon>
        <taxon>Porifera</taxon>
        <taxon>Demospongiae</taxon>
        <taxon>Heteroscleromorpha</taxon>
        <taxon>Tetractinellida</taxon>
        <taxon>Astrophorina</taxon>
        <taxon>Geodiidae</taxon>
        <taxon>Geodia</taxon>
    </lineage>
</organism>
<keyword evidence="5 9" id="KW-0687">Ribonucleoprotein</keyword>
<gene>
    <name evidence="11" type="ORF">GBAR_LOCUS29164</name>
</gene>
<dbReference type="InterPro" id="IPR019906">
    <property type="entry name" value="Ribosomal_uL6_bac-type"/>
</dbReference>
<sequence length="189" mass="20269">MSAAKCSAGCSEMSRVGKNPVPIPEGVEVTIDGAAVSVSGKLGRLEATIAPEVSAALDNGQVSVTPLGESKRARQMWGLTRSVINNMVVGVSQGFLKNLQIEGVGYRAAVEGRTLTLDLGYSHRVRYPIPDGIEITCERPTAIRVAGSDRQAVGQVAAEIRAFRKPEPYKGKGIRYVGEYVRRKEGKKK</sequence>
<dbReference type="Gene3D" id="3.90.930.12">
    <property type="entry name" value="Ribosomal protein L6, alpha-beta domain"/>
    <property type="match status" value="2"/>
</dbReference>
<keyword evidence="4 9" id="KW-0689">Ribosomal protein</keyword>
<evidence type="ECO:0000256" key="5">
    <source>
        <dbReference type="ARBA" id="ARBA00023274"/>
    </source>
</evidence>
<name>A0AA35TRY8_GEOBA</name>
<dbReference type="FunFam" id="3.90.930.12:FF:000002">
    <property type="entry name" value="50S ribosomal protein L6"/>
    <property type="match status" value="1"/>
</dbReference>
<dbReference type="InterPro" id="IPR002358">
    <property type="entry name" value="Ribosomal_uL6_CS"/>
</dbReference>
<dbReference type="EMBL" id="CASHTH010004086">
    <property type="protein sequence ID" value="CAI8053338.1"/>
    <property type="molecule type" value="Genomic_DNA"/>
</dbReference>
<evidence type="ECO:0000256" key="8">
    <source>
        <dbReference type="ARBA" id="ARBA00069413"/>
    </source>
</evidence>
<dbReference type="FunFam" id="3.90.930.12:FF:000001">
    <property type="entry name" value="50S ribosomal protein L6"/>
    <property type="match status" value="1"/>
</dbReference>
<dbReference type="InterPro" id="IPR000702">
    <property type="entry name" value="Ribosomal_uL6-like"/>
</dbReference>
<reference evidence="11" key="1">
    <citation type="submission" date="2023-03" db="EMBL/GenBank/DDBJ databases">
        <authorList>
            <person name="Steffen K."/>
            <person name="Cardenas P."/>
        </authorList>
    </citation>
    <scope>NUCLEOTIDE SEQUENCE</scope>
</reference>
<keyword evidence="3" id="KW-0694">RNA-binding</keyword>
<dbReference type="PANTHER" id="PTHR11655">
    <property type="entry name" value="60S/50S RIBOSOMAL PROTEIN L6/L9"/>
    <property type="match status" value="1"/>
</dbReference>
<evidence type="ECO:0000259" key="10">
    <source>
        <dbReference type="Pfam" id="PF00347"/>
    </source>
</evidence>
<dbReference type="InterPro" id="IPR020040">
    <property type="entry name" value="Ribosomal_uL6_a/b-dom"/>
</dbReference>
<feature type="domain" description="Large ribosomal subunit protein uL6 alpha-beta" evidence="10">
    <location>
        <begin position="23"/>
        <end position="94"/>
    </location>
</feature>
<keyword evidence="12" id="KW-1185">Reference proteome</keyword>
<evidence type="ECO:0000256" key="4">
    <source>
        <dbReference type="ARBA" id="ARBA00022980"/>
    </source>
</evidence>
<dbReference type="PROSITE" id="PS00525">
    <property type="entry name" value="RIBOSOMAL_L6_1"/>
    <property type="match status" value="1"/>
</dbReference>
<dbReference type="Pfam" id="PF00347">
    <property type="entry name" value="Ribosomal_L6"/>
    <property type="match status" value="2"/>
</dbReference>
<dbReference type="PRINTS" id="PR00059">
    <property type="entry name" value="RIBOSOMALL6"/>
</dbReference>
<comment type="similarity">
    <text evidence="1 9">Belongs to the universal ribosomal protein uL6 family.</text>
</comment>
<dbReference type="HAMAP" id="MF_01365_B">
    <property type="entry name" value="Ribosomal_uL6_B"/>
    <property type="match status" value="1"/>
</dbReference>
<dbReference type="GO" id="GO:0022625">
    <property type="term" value="C:cytosolic large ribosomal subunit"/>
    <property type="evidence" value="ECO:0007669"/>
    <property type="project" value="TreeGrafter"/>
</dbReference>
<evidence type="ECO:0000313" key="12">
    <source>
        <dbReference type="Proteomes" id="UP001174909"/>
    </source>
</evidence>
<dbReference type="GO" id="GO:0002181">
    <property type="term" value="P:cytoplasmic translation"/>
    <property type="evidence" value="ECO:0007669"/>
    <property type="project" value="TreeGrafter"/>
</dbReference>
<dbReference type="AlphaFoldDB" id="A0AA35TRY8"/>
<evidence type="ECO:0000256" key="9">
    <source>
        <dbReference type="RuleBase" id="RU003869"/>
    </source>
</evidence>
<dbReference type="PIRSF" id="PIRSF002162">
    <property type="entry name" value="Ribosomal_L6"/>
    <property type="match status" value="1"/>
</dbReference>
<accession>A0AA35TRY8</accession>
<feature type="domain" description="Large ribosomal subunit protein uL6 alpha-beta" evidence="10">
    <location>
        <begin position="103"/>
        <end position="176"/>
    </location>
</feature>
<evidence type="ECO:0000256" key="7">
    <source>
        <dbReference type="ARBA" id="ARBA00035349"/>
    </source>
</evidence>
<protein>
    <recommendedName>
        <fullName evidence="6">Large ribosomal subunit protein uL6</fullName>
    </recommendedName>
    <alternativeName>
        <fullName evidence="7">60S ribosomal protein L9</fullName>
    </alternativeName>
    <alternativeName>
        <fullName evidence="8">Large ribosomal subunit protein uL6c</fullName>
    </alternativeName>
</protein>
<keyword evidence="2" id="KW-0699">rRNA-binding</keyword>
<evidence type="ECO:0000256" key="6">
    <source>
        <dbReference type="ARBA" id="ARBA00035246"/>
    </source>
</evidence>
<proteinExistence type="inferred from homology"/>
<evidence type="ECO:0000256" key="3">
    <source>
        <dbReference type="ARBA" id="ARBA00022884"/>
    </source>
</evidence>
<evidence type="ECO:0000313" key="11">
    <source>
        <dbReference type="EMBL" id="CAI8053338.1"/>
    </source>
</evidence>
<evidence type="ECO:0000256" key="1">
    <source>
        <dbReference type="ARBA" id="ARBA00009356"/>
    </source>
</evidence>
<dbReference type="SUPFAM" id="SSF56053">
    <property type="entry name" value="Ribosomal protein L6"/>
    <property type="match status" value="2"/>
</dbReference>
<dbReference type="InterPro" id="IPR036789">
    <property type="entry name" value="Ribosomal_uL6-like_a/b-dom_sf"/>
</dbReference>
<dbReference type="PANTHER" id="PTHR11655:SF14">
    <property type="entry name" value="LARGE RIBOSOMAL SUBUNIT PROTEIN UL6M"/>
    <property type="match status" value="1"/>
</dbReference>
<comment type="caution">
    <text evidence="11">The sequence shown here is derived from an EMBL/GenBank/DDBJ whole genome shotgun (WGS) entry which is preliminary data.</text>
</comment>
<dbReference type="GO" id="GO:0019843">
    <property type="term" value="F:rRNA binding"/>
    <property type="evidence" value="ECO:0007669"/>
    <property type="project" value="UniProtKB-KW"/>
</dbReference>
<dbReference type="Proteomes" id="UP001174909">
    <property type="component" value="Unassembled WGS sequence"/>
</dbReference>
<evidence type="ECO:0000256" key="2">
    <source>
        <dbReference type="ARBA" id="ARBA00022730"/>
    </source>
</evidence>